<proteinExistence type="predicted"/>
<evidence type="ECO:0000313" key="3">
    <source>
        <dbReference type="Proteomes" id="UP001153269"/>
    </source>
</evidence>
<feature type="region of interest" description="Disordered" evidence="1">
    <location>
        <begin position="32"/>
        <end position="74"/>
    </location>
</feature>
<reference evidence="2" key="1">
    <citation type="submission" date="2020-03" db="EMBL/GenBank/DDBJ databases">
        <authorList>
            <person name="Weist P."/>
        </authorList>
    </citation>
    <scope>NUCLEOTIDE SEQUENCE</scope>
</reference>
<evidence type="ECO:0000256" key="1">
    <source>
        <dbReference type="SAM" id="MobiDB-lite"/>
    </source>
</evidence>
<feature type="compositionally biased region" description="Low complexity" evidence="1">
    <location>
        <begin position="47"/>
        <end position="58"/>
    </location>
</feature>
<protein>
    <submittedName>
        <fullName evidence="2">Uncharacterized protein</fullName>
    </submittedName>
</protein>
<gene>
    <name evidence="2" type="ORF">PLEPLA_LOCUS48582</name>
</gene>
<dbReference type="EMBL" id="CADEAL010004491">
    <property type="protein sequence ID" value="CAB1460710.1"/>
    <property type="molecule type" value="Genomic_DNA"/>
</dbReference>
<organism evidence="2 3">
    <name type="scientific">Pleuronectes platessa</name>
    <name type="common">European plaice</name>
    <dbReference type="NCBI Taxonomy" id="8262"/>
    <lineage>
        <taxon>Eukaryota</taxon>
        <taxon>Metazoa</taxon>
        <taxon>Chordata</taxon>
        <taxon>Craniata</taxon>
        <taxon>Vertebrata</taxon>
        <taxon>Euteleostomi</taxon>
        <taxon>Actinopterygii</taxon>
        <taxon>Neopterygii</taxon>
        <taxon>Teleostei</taxon>
        <taxon>Neoteleostei</taxon>
        <taxon>Acanthomorphata</taxon>
        <taxon>Carangaria</taxon>
        <taxon>Pleuronectiformes</taxon>
        <taxon>Pleuronectoidei</taxon>
        <taxon>Pleuronectidae</taxon>
        <taxon>Pleuronectes</taxon>
    </lineage>
</organism>
<dbReference type="Proteomes" id="UP001153269">
    <property type="component" value="Unassembled WGS sequence"/>
</dbReference>
<sequence length="129" mass="13966">MQSLSTVCRVGAGGLRLLELRAVANSKVAEQEYSRSQQACRGPPQPGSLLPPLSLQLPELHQATSSSGNPILPGSPQWITLDTCLNHISPDSQREDASSTHRHRQTTSGIPVLSYSYSDRDVMLSLNTD</sequence>
<accession>A0A9N7ZDS1</accession>
<name>A0A9N7ZDS1_PLEPL</name>
<dbReference type="AlphaFoldDB" id="A0A9N7ZDS1"/>
<comment type="caution">
    <text evidence="2">The sequence shown here is derived from an EMBL/GenBank/DDBJ whole genome shotgun (WGS) entry which is preliminary data.</text>
</comment>
<feature type="region of interest" description="Disordered" evidence="1">
    <location>
        <begin position="89"/>
        <end position="112"/>
    </location>
</feature>
<keyword evidence="3" id="KW-1185">Reference proteome</keyword>
<evidence type="ECO:0000313" key="2">
    <source>
        <dbReference type="EMBL" id="CAB1460710.1"/>
    </source>
</evidence>